<protein>
    <recommendedName>
        <fullName evidence="1">DUF397 domain-containing protein</fullName>
    </recommendedName>
</protein>
<organism evidence="2 3">
    <name type="scientific">Saccharomonospora amisosensis</name>
    <dbReference type="NCBI Taxonomy" id="1128677"/>
    <lineage>
        <taxon>Bacteria</taxon>
        <taxon>Bacillati</taxon>
        <taxon>Actinomycetota</taxon>
        <taxon>Actinomycetes</taxon>
        <taxon>Pseudonocardiales</taxon>
        <taxon>Pseudonocardiaceae</taxon>
        <taxon>Saccharomonospora</taxon>
    </lineage>
</organism>
<evidence type="ECO:0000313" key="3">
    <source>
        <dbReference type="Proteomes" id="UP000545493"/>
    </source>
</evidence>
<keyword evidence="3" id="KW-1185">Reference proteome</keyword>
<name>A0A7X5ZP92_9PSEU</name>
<evidence type="ECO:0000259" key="1">
    <source>
        <dbReference type="Pfam" id="PF04149"/>
    </source>
</evidence>
<feature type="domain" description="DUF397" evidence="1">
    <location>
        <begin position="23"/>
        <end position="75"/>
    </location>
</feature>
<accession>A0A7X5ZP92</accession>
<gene>
    <name evidence="2" type="ORF">FHU38_000329</name>
</gene>
<sequence>MADYPPRGDYDPAAAADMFDATAWQKSFASEPNGGNCVEVNLSRGRVGVRDTKLPDSPVLVFDAAEWQAFLVAVKAGQFDLPG</sequence>
<dbReference type="RefSeq" id="WP_167165810.1">
    <property type="nucleotide sequence ID" value="NZ_JAAOYM010000001.1"/>
</dbReference>
<comment type="caution">
    <text evidence="2">The sequence shown here is derived from an EMBL/GenBank/DDBJ whole genome shotgun (WGS) entry which is preliminary data.</text>
</comment>
<dbReference type="AlphaFoldDB" id="A0A7X5ZP92"/>
<dbReference type="InterPro" id="IPR007278">
    <property type="entry name" value="DUF397"/>
</dbReference>
<dbReference type="EMBL" id="JAAOYM010000001">
    <property type="protein sequence ID" value="NIJ09985.1"/>
    <property type="molecule type" value="Genomic_DNA"/>
</dbReference>
<dbReference type="Pfam" id="PF04149">
    <property type="entry name" value="DUF397"/>
    <property type="match status" value="1"/>
</dbReference>
<proteinExistence type="predicted"/>
<reference evidence="2 3" key="1">
    <citation type="submission" date="2020-03" db="EMBL/GenBank/DDBJ databases">
        <title>Sequencing the genomes of 1000 actinobacteria strains.</title>
        <authorList>
            <person name="Klenk H.-P."/>
        </authorList>
    </citation>
    <scope>NUCLEOTIDE SEQUENCE [LARGE SCALE GENOMIC DNA]</scope>
    <source>
        <strain evidence="2 3">DSM 45685</strain>
    </source>
</reference>
<evidence type="ECO:0000313" key="2">
    <source>
        <dbReference type="EMBL" id="NIJ09985.1"/>
    </source>
</evidence>
<dbReference type="Proteomes" id="UP000545493">
    <property type="component" value="Unassembled WGS sequence"/>
</dbReference>